<dbReference type="AlphaFoldDB" id="A0A183NW44"/>
<sequence>MLAQYVKKPNNLLCTEPVVKPNDKQCNDVIAYGRNVKSYKCSTVADCLTFSGSS</sequence>
<name>A0A183NW44_9TREM</name>
<reference evidence="1 2" key="1">
    <citation type="submission" date="2018-11" db="EMBL/GenBank/DDBJ databases">
        <authorList>
            <consortium name="Pathogen Informatics"/>
        </authorList>
    </citation>
    <scope>NUCLEOTIDE SEQUENCE [LARGE SCALE GENOMIC DNA]</scope>
    <source>
        <strain>Denwood</strain>
        <strain evidence="2">Zambia</strain>
    </source>
</reference>
<evidence type="ECO:0000313" key="1">
    <source>
        <dbReference type="EMBL" id="VDP33319.1"/>
    </source>
</evidence>
<evidence type="ECO:0000313" key="2">
    <source>
        <dbReference type="Proteomes" id="UP000269396"/>
    </source>
</evidence>
<dbReference type="Proteomes" id="UP000269396">
    <property type="component" value="Unassembled WGS sequence"/>
</dbReference>
<gene>
    <name evidence="1" type="ORF">SMTD_LOCUS6330</name>
</gene>
<organism evidence="1 2">
    <name type="scientific">Schistosoma mattheei</name>
    <dbReference type="NCBI Taxonomy" id="31246"/>
    <lineage>
        <taxon>Eukaryota</taxon>
        <taxon>Metazoa</taxon>
        <taxon>Spiralia</taxon>
        <taxon>Lophotrochozoa</taxon>
        <taxon>Platyhelminthes</taxon>
        <taxon>Trematoda</taxon>
        <taxon>Digenea</taxon>
        <taxon>Strigeidida</taxon>
        <taxon>Schistosomatoidea</taxon>
        <taxon>Schistosomatidae</taxon>
        <taxon>Schistosoma</taxon>
    </lineage>
</organism>
<proteinExistence type="predicted"/>
<dbReference type="EMBL" id="UZAL01027528">
    <property type="protein sequence ID" value="VDP33319.1"/>
    <property type="molecule type" value="Genomic_DNA"/>
</dbReference>
<accession>A0A183NW44</accession>
<keyword evidence="2" id="KW-1185">Reference proteome</keyword>
<protein>
    <submittedName>
        <fullName evidence="1">Uncharacterized protein</fullName>
    </submittedName>
</protein>